<evidence type="ECO:0000259" key="6">
    <source>
        <dbReference type="Pfam" id="PF26311"/>
    </source>
</evidence>
<reference evidence="7 8" key="1">
    <citation type="submission" date="2019-07" db="EMBL/GenBank/DDBJ databases">
        <authorList>
            <person name="Duangmal K."/>
            <person name="Teo W.F.A."/>
        </authorList>
    </citation>
    <scope>NUCLEOTIDE SEQUENCE [LARGE SCALE GENOMIC DNA]</scope>
    <source>
        <strain evidence="7 8">TBRC 6029</strain>
    </source>
</reference>
<feature type="domain" description="FixC-like C-terminal" evidence="6">
    <location>
        <begin position="398"/>
        <end position="456"/>
    </location>
</feature>
<evidence type="ECO:0000256" key="4">
    <source>
        <dbReference type="ARBA" id="ARBA00022827"/>
    </source>
</evidence>
<organism evidence="7 8">
    <name type="scientific">Amycolatopsis rhizosphaerae</name>
    <dbReference type="NCBI Taxonomy" id="2053003"/>
    <lineage>
        <taxon>Bacteria</taxon>
        <taxon>Bacillati</taxon>
        <taxon>Actinomycetota</taxon>
        <taxon>Actinomycetes</taxon>
        <taxon>Pseudonocardiales</taxon>
        <taxon>Pseudonocardiaceae</taxon>
        <taxon>Amycolatopsis</taxon>
    </lineage>
</organism>
<keyword evidence="8" id="KW-1185">Reference proteome</keyword>
<evidence type="ECO:0000256" key="1">
    <source>
        <dbReference type="ARBA" id="ARBA00001974"/>
    </source>
</evidence>
<dbReference type="Gene3D" id="3.50.50.60">
    <property type="entry name" value="FAD/NAD(P)-binding domain"/>
    <property type="match status" value="1"/>
</dbReference>
<protein>
    <submittedName>
        <fullName evidence="7">FAD-dependent oxidoreductase</fullName>
    </submittedName>
</protein>
<keyword evidence="3" id="KW-0285">Flavoprotein</keyword>
<comment type="cofactor">
    <cofactor evidence="1">
        <name>FAD</name>
        <dbReference type="ChEBI" id="CHEBI:57692"/>
    </cofactor>
</comment>
<proteinExistence type="inferred from homology"/>
<dbReference type="AlphaFoldDB" id="A0A558C8C7"/>
<dbReference type="PANTHER" id="PTHR43624:SF2">
    <property type="entry name" value="ELECTRON TRANSFER FLAVOPROTEIN-QUINONE OXIDOREDUCTASE YDIS-RELATED"/>
    <property type="match status" value="1"/>
</dbReference>
<name>A0A558C8C7_9PSEU</name>
<comment type="caution">
    <text evidence="7">The sequence shown here is derived from an EMBL/GenBank/DDBJ whole genome shotgun (WGS) entry which is preliminary data.</text>
</comment>
<reference evidence="7 8" key="2">
    <citation type="submission" date="2019-08" db="EMBL/GenBank/DDBJ databases">
        <title>Amycolatopsis acidicola sp. nov., isolated from peat swamp forest soil.</title>
        <authorList>
            <person name="Srisuk N."/>
        </authorList>
    </citation>
    <scope>NUCLEOTIDE SEQUENCE [LARGE SCALE GENOMIC DNA]</scope>
    <source>
        <strain evidence="7 8">TBRC 6029</strain>
    </source>
</reference>
<comment type="similarity">
    <text evidence="2">Belongs to the ETF-QO/FixC family.</text>
</comment>
<evidence type="ECO:0000313" key="8">
    <source>
        <dbReference type="Proteomes" id="UP000320011"/>
    </source>
</evidence>
<keyword evidence="4" id="KW-0274">FAD</keyword>
<keyword evidence="5" id="KW-0560">Oxidoreductase</keyword>
<evidence type="ECO:0000313" key="7">
    <source>
        <dbReference type="EMBL" id="TVT44937.1"/>
    </source>
</evidence>
<evidence type="ECO:0000256" key="3">
    <source>
        <dbReference type="ARBA" id="ARBA00022630"/>
    </source>
</evidence>
<accession>A0A558C8C7</accession>
<dbReference type="OrthoDB" id="833207at2"/>
<dbReference type="SUPFAM" id="SSF54373">
    <property type="entry name" value="FAD-linked reductases, C-terminal domain"/>
    <property type="match status" value="1"/>
</dbReference>
<dbReference type="RefSeq" id="WP_144590404.1">
    <property type="nucleotide sequence ID" value="NZ_VJWX01000219.1"/>
</dbReference>
<dbReference type="InterPro" id="IPR059103">
    <property type="entry name" value="FixC-like_C"/>
</dbReference>
<dbReference type="InterPro" id="IPR036188">
    <property type="entry name" value="FAD/NAD-bd_sf"/>
</dbReference>
<dbReference type="Pfam" id="PF26311">
    <property type="entry name" value="ETF-QO_FixC_C"/>
    <property type="match status" value="1"/>
</dbReference>
<evidence type="ECO:0000256" key="5">
    <source>
        <dbReference type="ARBA" id="ARBA00023002"/>
    </source>
</evidence>
<dbReference type="PRINTS" id="PR00420">
    <property type="entry name" value="RNGMNOXGNASE"/>
</dbReference>
<dbReference type="Pfam" id="PF12831">
    <property type="entry name" value="FAD_oxidored"/>
    <property type="match status" value="1"/>
</dbReference>
<dbReference type="Proteomes" id="UP000320011">
    <property type="component" value="Unassembled WGS sequence"/>
</dbReference>
<evidence type="ECO:0000256" key="2">
    <source>
        <dbReference type="ARBA" id="ARBA00006796"/>
    </source>
</evidence>
<dbReference type="PANTHER" id="PTHR43624">
    <property type="entry name" value="ELECTRON TRANSFER FLAVOPROTEIN-QUINONE OXIDOREDUCTASE YDIS-RELATED"/>
    <property type="match status" value="1"/>
</dbReference>
<dbReference type="InterPro" id="IPR039651">
    <property type="entry name" value="FixC-like"/>
</dbReference>
<dbReference type="SUPFAM" id="SSF51905">
    <property type="entry name" value="FAD/NAD(P)-binding domain"/>
    <property type="match status" value="1"/>
</dbReference>
<gene>
    <name evidence="7" type="ORF">FNH05_20935</name>
</gene>
<dbReference type="EMBL" id="VJWX01000219">
    <property type="protein sequence ID" value="TVT44937.1"/>
    <property type="molecule type" value="Genomic_DNA"/>
</dbReference>
<dbReference type="GO" id="GO:0016491">
    <property type="term" value="F:oxidoreductase activity"/>
    <property type="evidence" value="ECO:0007669"/>
    <property type="project" value="UniProtKB-KW"/>
</dbReference>
<sequence>MTHAGPGSKSVVLGEDELTATAATPVFDVVVVGAGPAGSAAALEAARAGLSVALVERGPFPGAKNVYGGVVYGRVLDELIPRWWERMPVQRWVTRRSTMVMTPSQALTVDFRTEDWGRPPYNGATAFRADLDGWLAEQAVEAGAVLVTSTVVTGLLKDASGAVAGVRTDRPDGDLRARVVIACDGVNSFLAKEAGMFPDEHQAEHLTLGVKQTLALPRETLEERFAISGRDGVDIEMLGCTRGIPGGGFLYTNLESISLGVVLGLTGVREAKTRPEEILAELKRHPAIAPLIRGGEQIEYSAHLIPEGGYRSMPELAGDGILIAGDAAAMCLAAGIWLEGVNFALGAGMYAGRAAAAAIGAGDTSRRGLAGYRKMLESSFVLADHRRLRDFPGLVLSDRMQRNYPGLVCDLVQGMFQVDNPRPKPGLRRLLRRSAKDNGVRLRDLVRDTWTGMRGLR</sequence>